<protein>
    <submittedName>
        <fullName evidence="2">Uncharacterized protein</fullName>
    </submittedName>
</protein>
<evidence type="ECO:0000256" key="1">
    <source>
        <dbReference type="SAM" id="MobiDB-lite"/>
    </source>
</evidence>
<accession>A0A8J4WMV5</accession>
<dbReference type="Proteomes" id="UP000727407">
    <property type="component" value="Unassembled WGS sequence"/>
</dbReference>
<sequence>MLDAQREQTPLTSRVATAPVTHRHDGDSPVTPLSCPEIRIYTTRPSHFTRLRR</sequence>
<reference evidence="2" key="1">
    <citation type="submission" date="2020-07" db="EMBL/GenBank/DDBJ databases">
        <title>Clarias magur genome sequencing, assembly and annotation.</title>
        <authorList>
            <person name="Kushwaha B."/>
            <person name="Kumar R."/>
            <person name="Das P."/>
            <person name="Joshi C.G."/>
            <person name="Kumar D."/>
            <person name="Nagpure N.S."/>
            <person name="Pandey M."/>
            <person name="Agarwal S."/>
            <person name="Srivastava S."/>
            <person name="Singh M."/>
            <person name="Sahoo L."/>
            <person name="Jayasankar P."/>
            <person name="Meher P.K."/>
            <person name="Koringa P.G."/>
            <person name="Iquebal M.A."/>
            <person name="Das S.P."/>
            <person name="Bit A."/>
            <person name="Patnaik S."/>
            <person name="Patel N."/>
            <person name="Shah T.M."/>
            <person name="Hinsu A."/>
            <person name="Jena J.K."/>
        </authorList>
    </citation>
    <scope>NUCLEOTIDE SEQUENCE</scope>
    <source>
        <strain evidence="2">CIFAMagur01</strain>
        <tissue evidence="2">Testis</tissue>
    </source>
</reference>
<keyword evidence="3" id="KW-1185">Reference proteome</keyword>
<feature type="region of interest" description="Disordered" evidence="1">
    <location>
        <begin position="1"/>
        <end position="34"/>
    </location>
</feature>
<comment type="caution">
    <text evidence="2">The sequence shown here is derived from an EMBL/GenBank/DDBJ whole genome shotgun (WGS) entry which is preliminary data.</text>
</comment>
<gene>
    <name evidence="2" type="ORF">DAT39_023368</name>
</gene>
<proteinExistence type="predicted"/>
<name>A0A8J4WMV5_CLAMG</name>
<evidence type="ECO:0000313" key="2">
    <source>
        <dbReference type="EMBL" id="KAF5880131.1"/>
    </source>
</evidence>
<dbReference type="AlphaFoldDB" id="A0A8J4WMV5"/>
<evidence type="ECO:0000313" key="3">
    <source>
        <dbReference type="Proteomes" id="UP000727407"/>
    </source>
</evidence>
<organism evidence="2 3">
    <name type="scientific">Clarias magur</name>
    <name type="common">Asian catfish</name>
    <name type="synonym">Macropteronotus magur</name>
    <dbReference type="NCBI Taxonomy" id="1594786"/>
    <lineage>
        <taxon>Eukaryota</taxon>
        <taxon>Metazoa</taxon>
        <taxon>Chordata</taxon>
        <taxon>Craniata</taxon>
        <taxon>Vertebrata</taxon>
        <taxon>Euteleostomi</taxon>
        <taxon>Actinopterygii</taxon>
        <taxon>Neopterygii</taxon>
        <taxon>Teleostei</taxon>
        <taxon>Ostariophysi</taxon>
        <taxon>Siluriformes</taxon>
        <taxon>Clariidae</taxon>
        <taxon>Clarias</taxon>
    </lineage>
</organism>
<dbReference type="EMBL" id="QNUK01001633">
    <property type="protein sequence ID" value="KAF5880131.1"/>
    <property type="molecule type" value="Genomic_DNA"/>
</dbReference>